<evidence type="ECO:0000313" key="1">
    <source>
        <dbReference type="EMBL" id="GMN36265.1"/>
    </source>
</evidence>
<proteinExistence type="predicted"/>
<comment type="caution">
    <text evidence="1">The sequence shown here is derived from an EMBL/GenBank/DDBJ whole genome shotgun (WGS) entry which is preliminary data.</text>
</comment>
<dbReference type="EMBL" id="BTGU01000006">
    <property type="protein sequence ID" value="GMN36265.1"/>
    <property type="molecule type" value="Genomic_DNA"/>
</dbReference>
<name>A0AA88CY28_FICCA</name>
<gene>
    <name evidence="1" type="ORF">TIFTF001_005887</name>
</gene>
<evidence type="ECO:0000313" key="2">
    <source>
        <dbReference type="Proteomes" id="UP001187192"/>
    </source>
</evidence>
<dbReference type="AlphaFoldDB" id="A0AA88CY28"/>
<protein>
    <submittedName>
        <fullName evidence="1">Uncharacterized protein</fullName>
    </submittedName>
</protein>
<dbReference type="Proteomes" id="UP001187192">
    <property type="component" value="Unassembled WGS sequence"/>
</dbReference>
<reference evidence="1" key="1">
    <citation type="submission" date="2023-07" db="EMBL/GenBank/DDBJ databases">
        <title>draft genome sequence of fig (Ficus carica).</title>
        <authorList>
            <person name="Takahashi T."/>
            <person name="Nishimura K."/>
        </authorList>
    </citation>
    <scope>NUCLEOTIDE SEQUENCE</scope>
</reference>
<organism evidence="1 2">
    <name type="scientific">Ficus carica</name>
    <name type="common">Common fig</name>
    <dbReference type="NCBI Taxonomy" id="3494"/>
    <lineage>
        <taxon>Eukaryota</taxon>
        <taxon>Viridiplantae</taxon>
        <taxon>Streptophyta</taxon>
        <taxon>Embryophyta</taxon>
        <taxon>Tracheophyta</taxon>
        <taxon>Spermatophyta</taxon>
        <taxon>Magnoliopsida</taxon>
        <taxon>eudicotyledons</taxon>
        <taxon>Gunneridae</taxon>
        <taxon>Pentapetalae</taxon>
        <taxon>rosids</taxon>
        <taxon>fabids</taxon>
        <taxon>Rosales</taxon>
        <taxon>Moraceae</taxon>
        <taxon>Ficeae</taxon>
        <taxon>Ficus</taxon>
    </lineage>
</organism>
<keyword evidence="2" id="KW-1185">Reference proteome</keyword>
<accession>A0AA88CY28</accession>
<sequence>MTGRRTNLQGSLGHDPRRRAAWVDFELEPLNCVGKVDDKDMGSWSRTPPAGAENRCRTTCGGRNRTDEIAARVGRLMVGCSGSTLDPAGEGGADGEEDFFHISLKCFG</sequence>